<protein>
    <submittedName>
        <fullName evidence="6">Ef hand family protein</fullName>
    </submittedName>
</protein>
<dbReference type="InterPro" id="IPR051581">
    <property type="entry name" value="Ca-bind"/>
</dbReference>
<feature type="domain" description="EF-hand" evidence="5">
    <location>
        <begin position="20"/>
        <end position="55"/>
    </location>
</feature>
<feature type="domain" description="EF-hand" evidence="5">
    <location>
        <begin position="56"/>
        <end position="91"/>
    </location>
</feature>
<proteinExistence type="predicted"/>
<evidence type="ECO:0000256" key="1">
    <source>
        <dbReference type="ARBA" id="ARBA00022723"/>
    </source>
</evidence>
<dbReference type="OrthoDB" id="444540at2759"/>
<evidence type="ECO:0000259" key="5">
    <source>
        <dbReference type="PROSITE" id="PS50222"/>
    </source>
</evidence>
<dbReference type="Pfam" id="PF13499">
    <property type="entry name" value="EF-hand_7"/>
    <property type="match status" value="1"/>
</dbReference>
<feature type="domain" description="EF-hand" evidence="5">
    <location>
        <begin position="281"/>
        <end position="316"/>
    </location>
</feature>
<keyword evidence="7" id="KW-1185">Reference proteome</keyword>
<keyword evidence="3" id="KW-0106">Calcium</keyword>
<organism evidence="6 7">
    <name type="scientific">Chrysochromulina tobinii</name>
    <dbReference type="NCBI Taxonomy" id="1460289"/>
    <lineage>
        <taxon>Eukaryota</taxon>
        <taxon>Haptista</taxon>
        <taxon>Haptophyta</taxon>
        <taxon>Prymnesiophyceae</taxon>
        <taxon>Prymnesiales</taxon>
        <taxon>Chrysochromulinaceae</taxon>
        <taxon>Chrysochromulina</taxon>
    </lineage>
</organism>
<reference evidence="7" key="1">
    <citation type="journal article" date="2015" name="PLoS Genet.">
        <title>Genome Sequence and Transcriptome Analyses of Chrysochromulina tobin: Metabolic Tools for Enhanced Algal Fitness in the Prominent Order Prymnesiales (Haptophyceae).</title>
        <authorList>
            <person name="Hovde B.T."/>
            <person name="Deodato C.R."/>
            <person name="Hunsperger H.M."/>
            <person name="Ryken S.A."/>
            <person name="Yost W."/>
            <person name="Jha R.K."/>
            <person name="Patterson J."/>
            <person name="Monnat R.J. Jr."/>
            <person name="Barlow S.B."/>
            <person name="Starkenburg S.R."/>
            <person name="Cattolico R.A."/>
        </authorList>
    </citation>
    <scope>NUCLEOTIDE SEQUENCE</scope>
    <source>
        <strain evidence="7">CCMP291</strain>
    </source>
</reference>
<dbReference type="AlphaFoldDB" id="A0A0M0JHA1"/>
<dbReference type="PROSITE" id="PS50222">
    <property type="entry name" value="EF_HAND_2"/>
    <property type="match status" value="4"/>
</dbReference>
<evidence type="ECO:0000313" key="6">
    <source>
        <dbReference type="EMBL" id="KOO25618.1"/>
    </source>
</evidence>
<name>A0A0M0JHA1_9EUKA</name>
<dbReference type="Pfam" id="PF13202">
    <property type="entry name" value="EF-hand_5"/>
    <property type="match status" value="1"/>
</dbReference>
<dbReference type="InterPro" id="IPR002048">
    <property type="entry name" value="EF_hand_dom"/>
</dbReference>
<dbReference type="SUPFAM" id="SSF47473">
    <property type="entry name" value="EF-hand"/>
    <property type="match status" value="2"/>
</dbReference>
<evidence type="ECO:0000256" key="4">
    <source>
        <dbReference type="SAM" id="MobiDB-lite"/>
    </source>
</evidence>
<evidence type="ECO:0000313" key="7">
    <source>
        <dbReference type="Proteomes" id="UP000037460"/>
    </source>
</evidence>
<dbReference type="GO" id="GO:0005509">
    <property type="term" value="F:calcium ion binding"/>
    <property type="evidence" value="ECO:0007669"/>
    <property type="project" value="InterPro"/>
</dbReference>
<feature type="domain" description="EF-hand" evidence="5">
    <location>
        <begin position="235"/>
        <end position="270"/>
    </location>
</feature>
<dbReference type="InterPro" id="IPR011992">
    <property type="entry name" value="EF-hand-dom_pair"/>
</dbReference>
<accession>A0A0M0JHA1</accession>
<comment type="caution">
    <text evidence="6">The sequence shown here is derived from an EMBL/GenBank/DDBJ whole genome shotgun (WGS) entry which is preliminary data.</text>
</comment>
<dbReference type="Proteomes" id="UP000037460">
    <property type="component" value="Unassembled WGS sequence"/>
</dbReference>
<gene>
    <name evidence="6" type="ORF">Ctob_000352</name>
</gene>
<dbReference type="PANTHER" id="PTHR34524:SF6">
    <property type="entry name" value="CALCYPHOSINE LIKE"/>
    <property type="match status" value="1"/>
</dbReference>
<dbReference type="EMBL" id="JWZX01002949">
    <property type="protein sequence ID" value="KOO25618.1"/>
    <property type="molecule type" value="Genomic_DNA"/>
</dbReference>
<dbReference type="CDD" id="cd00051">
    <property type="entry name" value="EFh"/>
    <property type="match status" value="2"/>
</dbReference>
<evidence type="ECO:0000256" key="2">
    <source>
        <dbReference type="ARBA" id="ARBA00022737"/>
    </source>
</evidence>
<dbReference type="SMART" id="SM00054">
    <property type="entry name" value="EFh"/>
    <property type="match status" value="4"/>
</dbReference>
<sequence>MDVEPVLEKLRAHMRSRGVEGIRGLGRHFKMVDRGGSGSVNADEFVYACRINNLGLSPAEVRLLMQAFDLHDNGQVNYQEFLRGVRGRLTQQRKKLVRMVFDALDAIGGHNGYLMMDDLKPVYSVTNHPLVKAGKMTKDGALQEMINGFEGLKEAPHDGKVSLEEWVRYYEEVSASIDHDDYFGNMLAGTWAHLKKKRADGTTAPVLKFTSSAEVEAFEKILINAMYAKVTSDVQLKIQVEKQFANIDKNKSGTVSMDEFMLGLEKFGMHVEGRRPGPGGSRLSLVQGLFDKYDVDASGALNYHDFVEAMLSKYEPPLKPHVDPGMPSGGRSRKGAMYPGTEYLARSNGVFRELGQS</sequence>
<dbReference type="PROSITE" id="PS00018">
    <property type="entry name" value="EF_HAND_1"/>
    <property type="match status" value="2"/>
</dbReference>
<keyword evidence="2" id="KW-0677">Repeat</keyword>
<evidence type="ECO:0000256" key="3">
    <source>
        <dbReference type="ARBA" id="ARBA00022837"/>
    </source>
</evidence>
<keyword evidence="1" id="KW-0479">Metal-binding</keyword>
<dbReference type="PANTHER" id="PTHR34524">
    <property type="entry name" value="CALCYPHOSIN"/>
    <property type="match status" value="1"/>
</dbReference>
<feature type="region of interest" description="Disordered" evidence="4">
    <location>
        <begin position="318"/>
        <end position="337"/>
    </location>
</feature>
<dbReference type="InterPro" id="IPR018247">
    <property type="entry name" value="EF_Hand_1_Ca_BS"/>
</dbReference>
<dbReference type="Gene3D" id="1.10.238.10">
    <property type="entry name" value="EF-hand"/>
    <property type="match status" value="3"/>
</dbReference>